<organism evidence="1 2">
    <name type="scientific">Bauhinia variegata</name>
    <name type="common">Purple orchid tree</name>
    <name type="synonym">Phanera variegata</name>
    <dbReference type="NCBI Taxonomy" id="167791"/>
    <lineage>
        <taxon>Eukaryota</taxon>
        <taxon>Viridiplantae</taxon>
        <taxon>Streptophyta</taxon>
        <taxon>Embryophyta</taxon>
        <taxon>Tracheophyta</taxon>
        <taxon>Spermatophyta</taxon>
        <taxon>Magnoliopsida</taxon>
        <taxon>eudicotyledons</taxon>
        <taxon>Gunneridae</taxon>
        <taxon>Pentapetalae</taxon>
        <taxon>rosids</taxon>
        <taxon>fabids</taxon>
        <taxon>Fabales</taxon>
        <taxon>Fabaceae</taxon>
        <taxon>Cercidoideae</taxon>
        <taxon>Cercideae</taxon>
        <taxon>Bauhiniinae</taxon>
        <taxon>Bauhinia</taxon>
    </lineage>
</organism>
<proteinExistence type="predicted"/>
<evidence type="ECO:0000313" key="2">
    <source>
        <dbReference type="Proteomes" id="UP000828941"/>
    </source>
</evidence>
<name>A0ACB9LTH9_BAUVA</name>
<reference evidence="1 2" key="1">
    <citation type="journal article" date="2022" name="DNA Res.">
        <title>Chromosomal-level genome assembly of the orchid tree Bauhinia variegata (Leguminosae; Cercidoideae) supports the allotetraploid origin hypothesis of Bauhinia.</title>
        <authorList>
            <person name="Zhong Y."/>
            <person name="Chen Y."/>
            <person name="Zheng D."/>
            <person name="Pang J."/>
            <person name="Liu Y."/>
            <person name="Luo S."/>
            <person name="Meng S."/>
            <person name="Qian L."/>
            <person name="Wei D."/>
            <person name="Dai S."/>
            <person name="Zhou R."/>
        </authorList>
    </citation>
    <scope>NUCLEOTIDE SEQUENCE [LARGE SCALE GENOMIC DNA]</scope>
    <source>
        <strain evidence="1">BV-YZ2020</strain>
    </source>
</reference>
<protein>
    <submittedName>
        <fullName evidence="1">Uncharacterized protein</fullName>
    </submittedName>
</protein>
<evidence type="ECO:0000313" key="1">
    <source>
        <dbReference type="EMBL" id="KAI4314578.1"/>
    </source>
</evidence>
<accession>A0ACB9LTH9</accession>
<comment type="caution">
    <text evidence="1">The sequence shown here is derived from an EMBL/GenBank/DDBJ whole genome shotgun (WGS) entry which is preliminary data.</text>
</comment>
<keyword evidence="2" id="KW-1185">Reference proteome</keyword>
<dbReference type="Proteomes" id="UP000828941">
    <property type="component" value="Chromosome 11"/>
</dbReference>
<dbReference type="EMBL" id="CM039436">
    <property type="protein sequence ID" value="KAI4314578.1"/>
    <property type="molecule type" value="Genomic_DNA"/>
</dbReference>
<sequence>MAKAITNISSTANDTSTILATSKRQKLSHHHHHPLIPGIPDHIAQLSLSQLPPSLLFSVCHSWRRLIYSTSFPPFLSLYAILSPSPSTSSSSHTSKTHSDSIQFFNFDPISSNWHVLPPPPADPPLHLLLRHPSFLSRNLPIQSISVSGNLVLLAATTHNFSPALSHPLIFNPLSQSWNIGPKLATPRRWCALGACRGAIYVASGMGTRFSLDVARSLEKWDLHGKKREDKKDPNVNSGGEWEKKTALKDSRFSRDAIDAVGWRRKLFMVNVKGDAAKEGVVYDVEKDLWEDMPEGMLTGWRGPVAAMDEEVIYGVDEAKGALRKYNADKDAWEEVMESDRLRGAEQVTAQGGRVCVVSASGISVVDVVAAPSRLWVVNMPARYEAVAVHVLPRMPDADT</sequence>
<gene>
    <name evidence="1" type="ORF">L6164_027470</name>
</gene>